<organism evidence="2 3">
    <name type="scientific">Zymoseptoria tritici (strain CBS 115943 / IPO323)</name>
    <name type="common">Speckled leaf blotch fungus</name>
    <name type="synonym">Septoria tritici</name>
    <dbReference type="NCBI Taxonomy" id="336722"/>
    <lineage>
        <taxon>Eukaryota</taxon>
        <taxon>Fungi</taxon>
        <taxon>Dikarya</taxon>
        <taxon>Ascomycota</taxon>
        <taxon>Pezizomycotina</taxon>
        <taxon>Dothideomycetes</taxon>
        <taxon>Dothideomycetidae</taxon>
        <taxon>Mycosphaerellales</taxon>
        <taxon>Mycosphaerellaceae</taxon>
        <taxon>Zymoseptoria</taxon>
    </lineage>
</organism>
<dbReference type="GeneID" id="13396023"/>
<dbReference type="KEGG" id="ztr:MYCGRDRAFT_103126"/>
<proteinExistence type="predicted"/>
<dbReference type="HOGENOM" id="CLU_3070479_0_0_1"/>
<sequence length="53" mass="5724">MNFSLQLICLVATLFAGQTFGAVPLQPRANECGGGQFISRDHPDGFARLLTSR</sequence>
<evidence type="ECO:0000313" key="3">
    <source>
        <dbReference type="Proteomes" id="UP000008062"/>
    </source>
</evidence>
<feature type="signal peptide" evidence="1">
    <location>
        <begin position="1"/>
        <end position="21"/>
    </location>
</feature>
<evidence type="ECO:0000313" key="2">
    <source>
        <dbReference type="EMBL" id="EGP89814.1"/>
    </source>
</evidence>
<feature type="chain" id="PRO_5003395483" evidence="1">
    <location>
        <begin position="22"/>
        <end position="53"/>
    </location>
</feature>
<dbReference type="EMBL" id="CM001197">
    <property type="protein sequence ID" value="EGP89814.1"/>
    <property type="molecule type" value="Genomic_DNA"/>
</dbReference>
<keyword evidence="3" id="KW-1185">Reference proteome</keyword>
<gene>
    <name evidence="2" type="ORF">MYCGRDRAFT_103126</name>
</gene>
<dbReference type="AlphaFoldDB" id="F9X2R8"/>
<dbReference type="Proteomes" id="UP000008062">
    <property type="component" value="Chromosome 2"/>
</dbReference>
<evidence type="ECO:0000256" key="1">
    <source>
        <dbReference type="SAM" id="SignalP"/>
    </source>
</evidence>
<dbReference type="InParanoid" id="F9X2R8"/>
<reference evidence="2 3" key="1">
    <citation type="journal article" date="2011" name="PLoS Genet.">
        <title>Finished genome of the fungal wheat pathogen Mycosphaerella graminicola reveals dispensome structure, chromosome plasticity, and stealth pathogenesis.</title>
        <authorList>
            <person name="Goodwin S.B."/>
            <person name="Ben M'barek S."/>
            <person name="Dhillon B."/>
            <person name="Wittenberg A.H.J."/>
            <person name="Crane C.F."/>
            <person name="Hane J.K."/>
            <person name="Foster A.J."/>
            <person name="Van der Lee T.A.J."/>
            <person name="Grimwood J."/>
            <person name="Aerts A."/>
            <person name="Antoniw J."/>
            <person name="Bailey A."/>
            <person name="Bluhm B."/>
            <person name="Bowler J."/>
            <person name="Bristow J."/>
            <person name="van der Burgt A."/>
            <person name="Canto-Canche B."/>
            <person name="Churchill A.C.L."/>
            <person name="Conde-Ferraez L."/>
            <person name="Cools H.J."/>
            <person name="Coutinho P.M."/>
            <person name="Csukai M."/>
            <person name="Dehal P."/>
            <person name="De Wit P."/>
            <person name="Donzelli B."/>
            <person name="van de Geest H.C."/>
            <person name="van Ham R.C.H.J."/>
            <person name="Hammond-Kosack K.E."/>
            <person name="Henrissat B."/>
            <person name="Kilian A."/>
            <person name="Kobayashi A.K."/>
            <person name="Koopmann E."/>
            <person name="Kourmpetis Y."/>
            <person name="Kuzniar A."/>
            <person name="Lindquist E."/>
            <person name="Lombard V."/>
            <person name="Maliepaard C."/>
            <person name="Martins N."/>
            <person name="Mehrabi R."/>
            <person name="Nap J.P.H."/>
            <person name="Ponomarenko A."/>
            <person name="Rudd J.J."/>
            <person name="Salamov A."/>
            <person name="Schmutz J."/>
            <person name="Schouten H.J."/>
            <person name="Shapiro H."/>
            <person name="Stergiopoulos I."/>
            <person name="Torriani S.F.F."/>
            <person name="Tu H."/>
            <person name="de Vries R.P."/>
            <person name="Waalwijk C."/>
            <person name="Ware S.B."/>
            <person name="Wiebenga A."/>
            <person name="Zwiers L.-H."/>
            <person name="Oliver R.P."/>
            <person name="Grigoriev I.V."/>
            <person name="Kema G.H.J."/>
        </authorList>
    </citation>
    <scope>NUCLEOTIDE SEQUENCE [LARGE SCALE GENOMIC DNA]</scope>
    <source>
        <strain evidence="3">CBS 115943 / IPO323</strain>
    </source>
</reference>
<accession>F9X2R8</accession>
<keyword evidence="1" id="KW-0732">Signal</keyword>
<name>F9X2R8_ZYMTI</name>
<protein>
    <submittedName>
        <fullName evidence="2">Uncharacterized protein</fullName>
    </submittedName>
</protein>
<dbReference type="RefSeq" id="XP_003854838.1">
    <property type="nucleotide sequence ID" value="XM_003854790.1"/>
</dbReference>